<dbReference type="OrthoDB" id="3561078at2759"/>
<dbReference type="Proteomes" id="UP000319160">
    <property type="component" value="Unassembled WGS sequence"/>
</dbReference>
<evidence type="ECO:0000256" key="1">
    <source>
        <dbReference type="SAM" id="MobiDB-lite"/>
    </source>
</evidence>
<name>A0A553IFS6_9PEZI</name>
<dbReference type="AlphaFoldDB" id="A0A553IFS6"/>
<comment type="caution">
    <text evidence="3">The sequence shown here is derived from an EMBL/GenBank/DDBJ whole genome shotgun (WGS) entry which is preliminary data.</text>
</comment>
<organism evidence="3 4">
    <name type="scientific">Xylaria flabelliformis</name>
    <dbReference type="NCBI Taxonomy" id="2512241"/>
    <lineage>
        <taxon>Eukaryota</taxon>
        <taxon>Fungi</taxon>
        <taxon>Dikarya</taxon>
        <taxon>Ascomycota</taxon>
        <taxon>Pezizomycotina</taxon>
        <taxon>Sordariomycetes</taxon>
        <taxon>Xylariomycetidae</taxon>
        <taxon>Xylariales</taxon>
        <taxon>Xylariaceae</taxon>
        <taxon>Xylaria</taxon>
    </lineage>
</organism>
<accession>A0A553IFS6</accession>
<keyword evidence="2" id="KW-0732">Signal</keyword>
<feature type="chain" id="PRO_5022203056" description="Infection structure specific protein" evidence="2">
    <location>
        <begin position="18"/>
        <end position="216"/>
    </location>
</feature>
<reference evidence="4" key="1">
    <citation type="submission" date="2019-06" db="EMBL/GenBank/DDBJ databases">
        <title>Draft genome sequence of the griseofulvin-producing fungus Xylaria cubensis strain G536.</title>
        <authorList>
            <person name="Mead M.E."/>
            <person name="Raja H.A."/>
            <person name="Steenwyk J.L."/>
            <person name="Knowles S.L."/>
            <person name="Oberlies N.H."/>
            <person name="Rokas A."/>
        </authorList>
    </citation>
    <scope>NUCLEOTIDE SEQUENCE [LARGE SCALE GENOMIC DNA]</scope>
    <source>
        <strain evidence="4">G536</strain>
    </source>
</reference>
<evidence type="ECO:0000313" key="4">
    <source>
        <dbReference type="Proteomes" id="UP000319160"/>
    </source>
</evidence>
<dbReference type="EMBL" id="VFLP01000001">
    <property type="protein sequence ID" value="TRX99052.1"/>
    <property type="molecule type" value="Genomic_DNA"/>
</dbReference>
<protein>
    <recommendedName>
        <fullName evidence="5">Infection structure specific protein</fullName>
    </recommendedName>
</protein>
<evidence type="ECO:0000313" key="3">
    <source>
        <dbReference type="EMBL" id="TRX99052.1"/>
    </source>
</evidence>
<feature type="signal peptide" evidence="2">
    <location>
        <begin position="1"/>
        <end position="17"/>
    </location>
</feature>
<sequence>MFSKAVLAATIIGAATAQIPAVAKRDFIQDRQLDGVTIAPSCSSALSAVSTLYDSLPTPPADLASVTLPADPCVTPSFTGTLQSEYVSYTSSALQWYSSNSAQLESFVTACSDLIGGAAATGLPVCSSYLTGLTSAVKTTTSAHATGYSVSPTLTRATSSGPVSTGAASSTASRSGTSSGAPASTSAPAKGAASRETGFALAAVAAAGVMGAVAAL</sequence>
<feature type="region of interest" description="Disordered" evidence="1">
    <location>
        <begin position="154"/>
        <end position="189"/>
    </location>
</feature>
<keyword evidence="4" id="KW-1185">Reference proteome</keyword>
<evidence type="ECO:0000256" key="2">
    <source>
        <dbReference type="SAM" id="SignalP"/>
    </source>
</evidence>
<evidence type="ECO:0008006" key="5">
    <source>
        <dbReference type="Google" id="ProtNLM"/>
    </source>
</evidence>
<gene>
    <name evidence="3" type="ORF">FHL15_000394</name>
</gene>
<proteinExistence type="predicted"/>
<feature type="compositionally biased region" description="Low complexity" evidence="1">
    <location>
        <begin position="157"/>
        <end position="189"/>
    </location>
</feature>